<dbReference type="AlphaFoldDB" id="A0A517YZH9"/>
<organism evidence="3 4">
    <name type="scientific">Poriferisphaera corsica</name>
    <dbReference type="NCBI Taxonomy" id="2528020"/>
    <lineage>
        <taxon>Bacteria</taxon>
        <taxon>Pseudomonadati</taxon>
        <taxon>Planctomycetota</taxon>
        <taxon>Phycisphaerae</taxon>
        <taxon>Phycisphaerales</taxon>
        <taxon>Phycisphaeraceae</taxon>
        <taxon>Poriferisphaera</taxon>
    </lineage>
</organism>
<keyword evidence="4" id="KW-1185">Reference proteome</keyword>
<dbReference type="Proteomes" id="UP000317369">
    <property type="component" value="Chromosome"/>
</dbReference>
<evidence type="ECO:0000313" key="4">
    <source>
        <dbReference type="Proteomes" id="UP000317369"/>
    </source>
</evidence>
<evidence type="ECO:0000256" key="2">
    <source>
        <dbReference type="ARBA" id="ARBA00023315"/>
    </source>
</evidence>
<dbReference type="GO" id="GO:0103118">
    <property type="term" value="F:UDP-3-O-[(3R)-3-hydroxyacyl]-glucosamine N-acyltransferase activity"/>
    <property type="evidence" value="ECO:0007669"/>
    <property type="project" value="UniProtKB-EC"/>
</dbReference>
<dbReference type="GO" id="GO:0016779">
    <property type="term" value="F:nucleotidyltransferase activity"/>
    <property type="evidence" value="ECO:0007669"/>
    <property type="project" value="UniProtKB-ARBA"/>
</dbReference>
<dbReference type="Gene3D" id="2.160.10.10">
    <property type="entry name" value="Hexapeptide repeat proteins"/>
    <property type="match status" value="1"/>
</dbReference>
<dbReference type="OrthoDB" id="234332at2"/>
<protein>
    <submittedName>
        <fullName evidence="3">UDP-3-O-(3-hydroxymyristoyl)glucosamine N-acyltransferase</fullName>
        <ecNumber evidence="3">2.3.1.191</ecNumber>
    </submittedName>
</protein>
<proteinExistence type="predicted"/>
<dbReference type="KEGG" id="pcor:KS4_37140"/>
<dbReference type="InterPro" id="IPR023917">
    <property type="entry name" value="Bifunctiontional_GlmU_bac-type"/>
</dbReference>
<evidence type="ECO:0000256" key="1">
    <source>
        <dbReference type="ARBA" id="ARBA00022679"/>
    </source>
</evidence>
<dbReference type="Pfam" id="PF13562">
    <property type="entry name" value="NTP_transf_4"/>
    <property type="match status" value="1"/>
</dbReference>
<gene>
    <name evidence="3" type="primary">lpxD_2</name>
    <name evidence="3" type="ORF">KS4_37140</name>
</gene>
<dbReference type="EC" id="2.3.1.191" evidence="3"/>
<dbReference type="InterPro" id="IPR050065">
    <property type="entry name" value="GlmU-like"/>
</dbReference>
<dbReference type="PANTHER" id="PTHR43584:SF9">
    <property type="entry name" value="TRANSFERASE HEXAPEPTIDE REPEAT CONTAINING PROTEIN"/>
    <property type="match status" value="1"/>
</dbReference>
<dbReference type="PANTHER" id="PTHR43584">
    <property type="entry name" value="NUCLEOTIDYL TRANSFERASE"/>
    <property type="match status" value="1"/>
</dbReference>
<keyword evidence="1 3" id="KW-0808">Transferase</keyword>
<dbReference type="SUPFAM" id="SSF51161">
    <property type="entry name" value="Trimeric LpxA-like enzymes"/>
    <property type="match status" value="1"/>
</dbReference>
<sequence length="438" mass="47686">MGQKLYIFDDGKGEFGPLADRRAIFEMRTGAITIRERIERTLGTKVSGVWVKDGLYEVMTERVKGDDWGDGVVVNELVGGGDDGEEVWMAVNGRWNAVQDIDTVKEFMSTGLENFNGIGCGALVDRRSGDVIAMKGKGEVVSRFLSGGFPYPHGGASVRMIGGSDVRTLLERPWHALDEMPDALLLDLAAIELPVIKESDHVNITAHGSHEMRVASSAKLLPYTVVDATYGPVVIDEGAEINPLTVLQGPCYVGPNSVLVSHTSIRRNTVIGPWCKVGGEISGVVMQGYSNKVHDGFLGMAMIGEWVNLGANTNVSNLKNTYGKVRIRLREELEVEDSGRQFQGPIVGDFVRTGIGTRVNTGAVLGSGCMFAGSHFTPKYAKPFGFYTDGPDGMVRSAYEWDKFVMTAKLMMERRGVMLTGAEEKLLREIFEKANHGG</sequence>
<dbReference type="EMBL" id="CP036425">
    <property type="protein sequence ID" value="QDU35631.1"/>
    <property type="molecule type" value="Genomic_DNA"/>
</dbReference>
<keyword evidence="2 3" id="KW-0012">Acyltransferase</keyword>
<dbReference type="NCBIfam" id="TIGR03991">
    <property type="entry name" value="alt_bact_glmU"/>
    <property type="match status" value="1"/>
</dbReference>
<dbReference type="RefSeq" id="WP_145081282.1">
    <property type="nucleotide sequence ID" value="NZ_CP036425.1"/>
</dbReference>
<name>A0A517YZH9_9BACT</name>
<evidence type="ECO:0000313" key="3">
    <source>
        <dbReference type="EMBL" id="QDU35631.1"/>
    </source>
</evidence>
<reference evidence="3 4" key="1">
    <citation type="submission" date="2019-02" db="EMBL/GenBank/DDBJ databases">
        <title>Deep-cultivation of Planctomycetes and their phenomic and genomic characterization uncovers novel biology.</title>
        <authorList>
            <person name="Wiegand S."/>
            <person name="Jogler M."/>
            <person name="Boedeker C."/>
            <person name="Pinto D."/>
            <person name="Vollmers J."/>
            <person name="Rivas-Marin E."/>
            <person name="Kohn T."/>
            <person name="Peeters S.H."/>
            <person name="Heuer A."/>
            <person name="Rast P."/>
            <person name="Oberbeckmann S."/>
            <person name="Bunk B."/>
            <person name="Jeske O."/>
            <person name="Meyerdierks A."/>
            <person name="Storesund J.E."/>
            <person name="Kallscheuer N."/>
            <person name="Luecker S."/>
            <person name="Lage O.M."/>
            <person name="Pohl T."/>
            <person name="Merkel B.J."/>
            <person name="Hornburger P."/>
            <person name="Mueller R.-W."/>
            <person name="Bruemmer F."/>
            <person name="Labrenz M."/>
            <person name="Spormann A.M."/>
            <person name="Op den Camp H."/>
            <person name="Overmann J."/>
            <person name="Amann R."/>
            <person name="Jetten M.S.M."/>
            <person name="Mascher T."/>
            <person name="Medema M.H."/>
            <person name="Devos D.P."/>
            <person name="Kaster A.-K."/>
            <person name="Ovreas L."/>
            <person name="Rohde M."/>
            <person name="Galperin M.Y."/>
            <person name="Jogler C."/>
        </authorList>
    </citation>
    <scope>NUCLEOTIDE SEQUENCE [LARGE SCALE GENOMIC DNA]</scope>
    <source>
        <strain evidence="3 4">KS4</strain>
    </source>
</reference>
<accession>A0A517YZH9</accession>
<dbReference type="InterPro" id="IPR011004">
    <property type="entry name" value="Trimer_LpxA-like_sf"/>
</dbReference>